<organism evidence="2 3">
    <name type="scientific">Grifola frondosa</name>
    <name type="common">Maitake</name>
    <name type="synonym">Polyporus frondosus</name>
    <dbReference type="NCBI Taxonomy" id="5627"/>
    <lineage>
        <taxon>Eukaryota</taxon>
        <taxon>Fungi</taxon>
        <taxon>Dikarya</taxon>
        <taxon>Basidiomycota</taxon>
        <taxon>Agaricomycotina</taxon>
        <taxon>Agaricomycetes</taxon>
        <taxon>Polyporales</taxon>
        <taxon>Grifolaceae</taxon>
        <taxon>Grifola</taxon>
    </lineage>
</organism>
<dbReference type="Proteomes" id="UP000092993">
    <property type="component" value="Unassembled WGS sequence"/>
</dbReference>
<comment type="caution">
    <text evidence="2">The sequence shown here is derived from an EMBL/GenBank/DDBJ whole genome shotgun (WGS) entry which is preliminary data.</text>
</comment>
<dbReference type="OrthoDB" id="3363802at2759"/>
<feature type="compositionally biased region" description="Low complexity" evidence="1">
    <location>
        <begin position="68"/>
        <end position="77"/>
    </location>
</feature>
<reference evidence="2 3" key="1">
    <citation type="submission" date="2016-03" db="EMBL/GenBank/DDBJ databases">
        <title>Whole genome sequencing of Grifola frondosa 9006-11.</title>
        <authorList>
            <person name="Min B."/>
            <person name="Park H."/>
            <person name="Kim J.-G."/>
            <person name="Cho H."/>
            <person name="Oh Y.-L."/>
            <person name="Kong W.-S."/>
            <person name="Choi I.-G."/>
        </authorList>
    </citation>
    <scope>NUCLEOTIDE SEQUENCE [LARGE SCALE GENOMIC DNA]</scope>
    <source>
        <strain evidence="2 3">9006-11</strain>
    </source>
</reference>
<name>A0A1C7LZA9_GRIFR</name>
<keyword evidence="3" id="KW-1185">Reference proteome</keyword>
<sequence length="167" mass="18190">MRLHLPAPHRGPAHPPAPQRLSPPAKADRPQPEPYLLTQKVQSELWLDGDEFGTRRRHPQPDSPLPSPRSSSSSHSSGSRRTHRRAPSIASNRARSHSPPPARMCTSPPPPVPPIPSFALATPGAKRSVLRSPARSRPPQIVIPDLAHSSAHPYASPIRRTLGCESH</sequence>
<gene>
    <name evidence="2" type="ORF">A0H81_09940</name>
</gene>
<evidence type="ECO:0000313" key="2">
    <source>
        <dbReference type="EMBL" id="OBZ70050.1"/>
    </source>
</evidence>
<feature type="compositionally biased region" description="Pro residues" evidence="1">
    <location>
        <begin position="98"/>
        <end position="116"/>
    </location>
</feature>
<protein>
    <submittedName>
        <fullName evidence="2">Uncharacterized protein</fullName>
    </submittedName>
</protein>
<accession>A0A1C7LZA9</accession>
<proteinExistence type="predicted"/>
<feature type="region of interest" description="Disordered" evidence="1">
    <location>
        <begin position="148"/>
        <end position="167"/>
    </location>
</feature>
<evidence type="ECO:0000256" key="1">
    <source>
        <dbReference type="SAM" id="MobiDB-lite"/>
    </source>
</evidence>
<feature type="region of interest" description="Disordered" evidence="1">
    <location>
        <begin position="1"/>
        <end position="138"/>
    </location>
</feature>
<evidence type="ECO:0000313" key="3">
    <source>
        <dbReference type="Proteomes" id="UP000092993"/>
    </source>
</evidence>
<dbReference type="AlphaFoldDB" id="A0A1C7LZA9"/>
<feature type="compositionally biased region" description="Low complexity" evidence="1">
    <location>
        <begin position="1"/>
        <end position="10"/>
    </location>
</feature>
<dbReference type="EMBL" id="LUGG01000014">
    <property type="protein sequence ID" value="OBZ70050.1"/>
    <property type="molecule type" value="Genomic_DNA"/>
</dbReference>